<proteinExistence type="predicted"/>
<dbReference type="EMBL" id="CP025544">
    <property type="protein sequence ID" value="AXK60706.1"/>
    <property type="molecule type" value="Genomic_DNA"/>
</dbReference>
<keyword evidence="3" id="KW-1185">Reference proteome</keyword>
<evidence type="ECO:0000313" key="3">
    <source>
        <dbReference type="Proteomes" id="UP000254834"/>
    </source>
</evidence>
<name>A0A345ZBN9_9BACT</name>
<evidence type="ECO:0008006" key="4">
    <source>
        <dbReference type="Google" id="ProtNLM"/>
    </source>
</evidence>
<accession>A0A345ZBN9</accession>
<keyword evidence="1" id="KW-0812">Transmembrane</keyword>
<dbReference type="Proteomes" id="UP000254834">
    <property type="component" value="Chromosome"/>
</dbReference>
<feature type="transmembrane region" description="Helical" evidence="1">
    <location>
        <begin position="162"/>
        <end position="182"/>
    </location>
</feature>
<dbReference type="OrthoDB" id="9800627at2"/>
<keyword evidence="1" id="KW-0472">Membrane</keyword>
<dbReference type="RefSeq" id="WP_115585721.1">
    <property type="nucleotide sequence ID" value="NZ_CP025544.1"/>
</dbReference>
<evidence type="ECO:0000313" key="2">
    <source>
        <dbReference type="EMBL" id="AXK60706.1"/>
    </source>
</evidence>
<organism evidence="2 3">
    <name type="scientific">Candidatus Chromulinivorax destructor</name>
    <dbReference type="NCBI Taxonomy" id="2066483"/>
    <lineage>
        <taxon>Bacteria</taxon>
        <taxon>Candidatus Babelota</taxon>
        <taxon>Candidatus Babeliae</taxon>
        <taxon>Candidatus Babeliales</taxon>
        <taxon>Candidatus Chromulinivoraceae</taxon>
        <taxon>Candidatus Chromulinivorax</taxon>
    </lineage>
</organism>
<feature type="transmembrane region" description="Helical" evidence="1">
    <location>
        <begin position="58"/>
        <end position="85"/>
    </location>
</feature>
<dbReference type="KEGG" id="cdes:C0J27_03040"/>
<gene>
    <name evidence="2" type="ORF">C0J27_03040</name>
</gene>
<sequence>MNLDLIRNLQLIIIAFLSYIVTVTFTGWFESYIAKKMGDDTPEQLGFLSFNPLDHFNVFGFAAVLWNLFYANLLPFGIIPAWGRYIPLLPDTMYGKNLKLRAFVEFMGRALGNLVLLMVVTILGASMGLFNIHTAHPALTIHPSSFVESILGLLFFMYQQNLMLFVFHCVLGIFKYIFHFYLPRFQELSFQKIIIGCLVLSLALFIIQPLLVTFVYIIIDVLQQLLLKVGLL</sequence>
<feature type="transmembrane region" description="Helical" evidence="1">
    <location>
        <begin position="106"/>
        <end position="130"/>
    </location>
</feature>
<dbReference type="AlphaFoldDB" id="A0A345ZBN9"/>
<protein>
    <recommendedName>
        <fullName evidence="4">Site-2 protease family protein</fullName>
    </recommendedName>
</protein>
<keyword evidence="1" id="KW-1133">Transmembrane helix</keyword>
<reference evidence="2 3" key="1">
    <citation type="submission" date="2017-12" db="EMBL/GenBank/DDBJ databases">
        <title>Chromulinavorax destructans is a abundant pathogen of dominant heterotrophic picoflagllates.</title>
        <authorList>
            <person name="Deeg C.M."/>
            <person name="Zimmer M."/>
            <person name="Suttle C.A."/>
        </authorList>
    </citation>
    <scope>NUCLEOTIDE SEQUENCE [LARGE SCALE GENOMIC DNA]</scope>
    <source>
        <strain evidence="2 3">SeV1</strain>
    </source>
</reference>
<evidence type="ECO:0000256" key="1">
    <source>
        <dbReference type="SAM" id="Phobius"/>
    </source>
</evidence>
<feature type="transmembrane region" description="Helical" evidence="1">
    <location>
        <begin position="12"/>
        <end position="29"/>
    </location>
</feature>
<feature type="transmembrane region" description="Helical" evidence="1">
    <location>
        <begin position="194"/>
        <end position="219"/>
    </location>
</feature>